<dbReference type="InterPro" id="IPR021109">
    <property type="entry name" value="Peptidase_aspartic_dom_sf"/>
</dbReference>
<evidence type="ECO:0000256" key="2">
    <source>
        <dbReference type="ARBA" id="ARBA00007447"/>
    </source>
</evidence>
<feature type="chain" id="PRO_5040433537" evidence="12">
    <location>
        <begin position="26"/>
        <end position="508"/>
    </location>
</feature>
<comment type="similarity">
    <text evidence="2">Belongs to the peptidase A1 family.</text>
</comment>
<keyword evidence="6" id="KW-0472">Membrane</keyword>
<keyword evidence="12" id="KW-0732">Signal</keyword>
<evidence type="ECO:0000256" key="1">
    <source>
        <dbReference type="ARBA" id="ARBA00004236"/>
    </source>
</evidence>
<dbReference type="Pfam" id="PF00026">
    <property type="entry name" value="Asp"/>
    <property type="match status" value="1"/>
</dbReference>
<evidence type="ECO:0000256" key="9">
    <source>
        <dbReference type="PIRSR" id="PIRSR601461-1"/>
    </source>
</evidence>
<evidence type="ECO:0000256" key="3">
    <source>
        <dbReference type="ARBA" id="ARBA00022475"/>
    </source>
</evidence>
<evidence type="ECO:0000256" key="5">
    <source>
        <dbReference type="ARBA" id="ARBA00022801"/>
    </source>
</evidence>
<organism evidence="14 15">
    <name type="scientific">Gymnopilus junonius</name>
    <name type="common">Spectacular rustgill mushroom</name>
    <name type="synonym">Gymnopilus spectabilis subsp. junonius</name>
    <dbReference type="NCBI Taxonomy" id="109634"/>
    <lineage>
        <taxon>Eukaryota</taxon>
        <taxon>Fungi</taxon>
        <taxon>Dikarya</taxon>
        <taxon>Basidiomycota</taxon>
        <taxon>Agaricomycotina</taxon>
        <taxon>Agaricomycetes</taxon>
        <taxon>Agaricomycetidae</taxon>
        <taxon>Agaricales</taxon>
        <taxon>Agaricineae</taxon>
        <taxon>Hymenogastraceae</taxon>
        <taxon>Gymnopilus</taxon>
    </lineage>
</organism>
<proteinExistence type="inferred from homology"/>
<dbReference type="CDD" id="cd05471">
    <property type="entry name" value="pepsin_like"/>
    <property type="match status" value="1"/>
</dbReference>
<evidence type="ECO:0000256" key="4">
    <source>
        <dbReference type="ARBA" id="ARBA00022670"/>
    </source>
</evidence>
<keyword evidence="15" id="KW-1185">Reference proteome</keyword>
<evidence type="ECO:0000256" key="11">
    <source>
        <dbReference type="SAM" id="MobiDB-lite"/>
    </source>
</evidence>
<feature type="region of interest" description="Disordered" evidence="11">
    <location>
        <begin position="138"/>
        <end position="170"/>
    </location>
</feature>
<evidence type="ECO:0000256" key="12">
    <source>
        <dbReference type="SAM" id="SignalP"/>
    </source>
</evidence>
<evidence type="ECO:0000313" key="14">
    <source>
        <dbReference type="EMBL" id="KAF8907324.1"/>
    </source>
</evidence>
<feature type="signal peptide" evidence="12">
    <location>
        <begin position="1"/>
        <end position="25"/>
    </location>
</feature>
<dbReference type="InterPro" id="IPR034164">
    <property type="entry name" value="Pepsin-like_dom"/>
</dbReference>
<dbReference type="GO" id="GO:0005886">
    <property type="term" value="C:plasma membrane"/>
    <property type="evidence" value="ECO:0007669"/>
    <property type="project" value="UniProtKB-SubCell"/>
</dbReference>
<name>A0A9P5NX39_GYMJU</name>
<feature type="compositionally biased region" description="Polar residues" evidence="11">
    <location>
        <begin position="158"/>
        <end position="170"/>
    </location>
</feature>
<keyword evidence="4" id="KW-0645">Protease</keyword>
<feature type="active site" evidence="9">
    <location>
        <position position="205"/>
    </location>
</feature>
<evidence type="ECO:0000256" key="6">
    <source>
        <dbReference type="ARBA" id="ARBA00023136"/>
    </source>
</evidence>
<dbReference type="GO" id="GO:0006508">
    <property type="term" value="P:proteolysis"/>
    <property type="evidence" value="ECO:0007669"/>
    <property type="project" value="UniProtKB-KW"/>
</dbReference>
<dbReference type="PANTHER" id="PTHR47966">
    <property type="entry name" value="BETA-SITE APP-CLEAVING ENZYME, ISOFORM A-RELATED"/>
    <property type="match status" value="1"/>
</dbReference>
<evidence type="ECO:0000259" key="13">
    <source>
        <dbReference type="PROSITE" id="PS51767"/>
    </source>
</evidence>
<keyword evidence="7" id="KW-0325">Glycoprotein</keyword>
<comment type="subcellular location">
    <subcellularLocation>
        <location evidence="1">Cell membrane</location>
    </subcellularLocation>
</comment>
<keyword evidence="3" id="KW-1003">Cell membrane</keyword>
<reference evidence="14" key="1">
    <citation type="submission" date="2020-11" db="EMBL/GenBank/DDBJ databases">
        <authorList>
            <consortium name="DOE Joint Genome Institute"/>
            <person name="Ahrendt S."/>
            <person name="Riley R."/>
            <person name="Andreopoulos W."/>
            <person name="LaButti K."/>
            <person name="Pangilinan J."/>
            <person name="Ruiz-duenas F.J."/>
            <person name="Barrasa J.M."/>
            <person name="Sanchez-Garcia M."/>
            <person name="Camarero S."/>
            <person name="Miyauchi S."/>
            <person name="Serrano A."/>
            <person name="Linde D."/>
            <person name="Babiker R."/>
            <person name="Drula E."/>
            <person name="Ayuso-Fernandez I."/>
            <person name="Pacheco R."/>
            <person name="Padilla G."/>
            <person name="Ferreira P."/>
            <person name="Barriuso J."/>
            <person name="Kellner H."/>
            <person name="Castanera R."/>
            <person name="Alfaro M."/>
            <person name="Ramirez L."/>
            <person name="Pisabarro A.G."/>
            <person name="Kuo A."/>
            <person name="Tritt A."/>
            <person name="Lipzen A."/>
            <person name="He G."/>
            <person name="Yan M."/>
            <person name="Ng V."/>
            <person name="Cullen D."/>
            <person name="Martin F."/>
            <person name="Rosso M.-N."/>
            <person name="Henrissat B."/>
            <person name="Hibbett D."/>
            <person name="Martinez A.T."/>
            <person name="Grigoriev I.V."/>
        </authorList>
    </citation>
    <scope>NUCLEOTIDE SEQUENCE</scope>
    <source>
        <strain evidence="14">AH 44721</strain>
    </source>
</reference>
<protein>
    <submittedName>
        <fullName evidence="14">Aspartic peptidase A1</fullName>
    </submittedName>
</protein>
<evidence type="ECO:0000256" key="10">
    <source>
        <dbReference type="PIRSR" id="PIRSR601461-2"/>
    </source>
</evidence>
<comment type="caution">
    <text evidence="14">The sequence shown here is derived from an EMBL/GenBank/DDBJ whole genome shotgun (WGS) entry which is preliminary data.</text>
</comment>
<dbReference type="FunFam" id="2.40.70.10:FF:000008">
    <property type="entry name" value="Cathepsin D"/>
    <property type="match status" value="1"/>
</dbReference>
<keyword evidence="5" id="KW-0378">Hydrolase</keyword>
<evidence type="ECO:0000256" key="7">
    <source>
        <dbReference type="ARBA" id="ARBA00023180"/>
    </source>
</evidence>
<keyword evidence="10" id="KW-1015">Disulfide bond</keyword>
<dbReference type="GO" id="GO:0004190">
    <property type="term" value="F:aspartic-type endopeptidase activity"/>
    <property type="evidence" value="ECO:0007669"/>
    <property type="project" value="InterPro"/>
</dbReference>
<dbReference type="InterPro" id="IPR001461">
    <property type="entry name" value="Aspartic_peptidase_A1"/>
</dbReference>
<dbReference type="Gene3D" id="2.40.70.10">
    <property type="entry name" value="Acid Proteases"/>
    <property type="match status" value="2"/>
</dbReference>
<dbReference type="Proteomes" id="UP000724874">
    <property type="component" value="Unassembled WGS sequence"/>
</dbReference>
<keyword evidence="8" id="KW-0449">Lipoprotein</keyword>
<dbReference type="EMBL" id="JADNYJ010000015">
    <property type="protein sequence ID" value="KAF8907324.1"/>
    <property type="molecule type" value="Genomic_DNA"/>
</dbReference>
<dbReference type="AlphaFoldDB" id="A0A9P5NX39"/>
<dbReference type="OrthoDB" id="2747330at2759"/>
<feature type="disulfide bond" evidence="10">
    <location>
        <begin position="218"/>
        <end position="226"/>
    </location>
</feature>
<evidence type="ECO:0000313" key="15">
    <source>
        <dbReference type="Proteomes" id="UP000724874"/>
    </source>
</evidence>
<accession>A0A9P5NX39</accession>
<dbReference type="PROSITE" id="PS51767">
    <property type="entry name" value="PEPTIDASE_A1"/>
    <property type="match status" value="1"/>
</dbReference>
<evidence type="ECO:0000256" key="8">
    <source>
        <dbReference type="ARBA" id="ARBA00023288"/>
    </source>
</evidence>
<gene>
    <name evidence="14" type="ORF">CPB84DRAFT_1768926</name>
</gene>
<feature type="domain" description="Peptidase A1" evidence="13">
    <location>
        <begin position="187"/>
        <end position="505"/>
    </location>
</feature>
<feature type="active site" evidence="9">
    <location>
        <position position="395"/>
    </location>
</feature>
<dbReference type="FunFam" id="2.40.70.10:FF:000060">
    <property type="entry name" value="Aspartic-type endopeptidase ctsD"/>
    <property type="match status" value="1"/>
</dbReference>
<sequence>MQLSHCLSTLLAGVLLMLSTQVVEAAPFVERQPNFVTLPLKRVEMTRDVHPQIYLQQHMNRANRRLARMTGRDEPTRRELQDKLERRILEVEGPEGLEKRFNRMGVPRYLEGESRLEKRYNRLGVPIRHKTAAKGASLLAANKGKGGKSGKSGGPLDDTNTADITFANTPSTDNTLGLDIEAQDVGYMAVVQMGTPPQDFLILMDSGSADLWVGSENCQSQGGGGCGNHKFLGTQSSSSFVDTQKTFKVTYGTGQVSGDIVQDDISIAGLTLNAHTFGVATSESVDFSSDDTPFDGLMGLAQSSLSEQDTPTPIESLASAGLVPDSIVSYKISRLADNKNDGEITFGALDTTKFDPNTLVTVPNVNTQGFWEAALDAATVNGVDTGLTGRTTILDTGTTLMVLPASDAQTIHNQIQGAQSDGQGGFTVPCNLTDSVALTYNGQVFAIDPRDIAFSPVDPNNPSGDCTSGITSGNIGGATEWLVGDVFLKNAYFSTDVSKNTVSLATLV</sequence>
<dbReference type="SUPFAM" id="SSF50630">
    <property type="entry name" value="Acid proteases"/>
    <property type="match status" value="1"/>
</dbReference>
<dbReference type="PRINTS" id="PR00792">
    <property type="entry name" value="PEPSIN"/>
</dbReference>
<dbReference type="PANTHER" id="PTHR47966:SF75">
    <property type="entry name" value="ENDOPEPTIDASE (CTSD), PUTATIVE (AFU_ORTHOLOGUE AFUA_4G07040)-RELATED"/>
    <property type="match status" value="1"/>
</dbReference>
<dbReference type="InterPro" id="IPR033121">
    <property type="entry name" value="PEPTIDASE_A1"/>
</dbReference>